<accession>A0A2M7BQM0</accession>
<evidence type="ECO:0000313" key="3">
    <source>
        <dbReference type="EMBL" id="PIV07780.1"/>
    </source>
</evidence>
<protein>
    <submittedName>
        <fullName evidence="3">AAA family ATPase</fullName>
    </submittedName>
</protein>
<dbReference type="Pfam" id="PF13635">
    <property type="entry name" value="DUF4143"/>
    <property type="match status" value="1"/>
</dbReference>
<feature type="domain" description="AAA" evidence="1">
    <location>
        <begin position="36"/>
        <end position="162"/>
    </location>
</feature>
<dbReference type="InterPro" id="IPR027417">
    <property type="entry name" value="P-loop_NTPase"/>
</dbReference>
<dbReference type="PANTHER" id="PTHR33295">
    <property type="entry name" value="ATPASE"/>
    <property type="match status" value="1"/>
</dbReference>
<dbReference type="Pfam" id="PF13173">
    <property type="entry name" value="AAA_14"/>
    <property type="match status" value="1"/>
</dbReference>
<dbReference type="InterPro" id="IPR041682">
    <property type="entry name" value="AAA_14"/>
</dbReference>
<evidence type="ECO:0000259" key="2">
    <source>
        <dbReference type="Pfam" id="PF13635"/>
    </source>
</evidence>
<dbReference type="InterPro" id="IPR025420">
    <property type="entry name" value="DUF4143"/>
</dbReference>
<gene>
    <name evidence="3" type="ORF">COS53_00600</name>
</gene>
<dbReference type="SUPFAM" id="SSF52540">
    <property type="entry name" value="P-loop containing nucleoside triphosphate hydrolases"/>
    <property type="match status" value="1"/>
</dbReference>
<sequence length="416" mass="48258">MSQLAENLIKEWWSNPAPTIIPRDVDLMPYYNLPVKKIVSLVGFRRVGKTYILLDFAQKIGKENCLYINFEDERIPKDVSFLSDVIETLTEISGAKQFTLLFDEIQNIPNWSGWARRIVETTNHKLFITGSSSKLASAQLPTELRGRSLTIKVDPLSFGEFLRFKKVDINLLPEPNQLNLVREYITYGGFPEVSLVDEGTKILIINEYYNTFVSRDIVERHKIRKVELLNNLIKLILNSPFYTISNLTKSLKLMGFDTGKATISRYISYLEESFFLKNLELHTPSIKKRGKASRKPYLVDNSFLFRFSTEFSNNFGRLMENIVFNNLANVYYWQNYQSKEIDFVVREKEVNTKLIQVSFVEAKATIRKREIDNLVLGSKILKCDDLTLITWSVEDVLKINGKIIKMIPLFKFLLNL</sequence>
<dbReference type="EMBL" id="PEVB01000018">
    <property type="protein sequence ID" value="PIV07780.1"/>
    <property type="molecule type" value="Genomic_DNA"/>
</dbReference>
<dbReference type="PANTHER" id="PTHR33295:SF8">
    <property type="entry name" value="AAA+ ATPASE DOMAIN-CONTAINING PROTEIN"/>
    <property type="match status" value="1"/>
</dbReference>
<comment type="caution">
    <text evidence="3">The sequence shown here is derived from an EMBL/GenBank/DDBJ whole genome shotgun (WGS) entry which is preliminary data.</text>
</comment>
<evidence type="ECO:0000259" key="1">
    <source>
        <dbReference type="Pfam" id="PF13173"/>
    </source>
</evidence>
<reference evidence="4" key="1">
    <citation type="submission" date="2017-09" db="EMBL/GenBank/DDBJ databases">
        <title>Depth-based differentiation of microbial function through sediment-hosted aquifers and enrichment of novel symbionts in the deep terrestrial subsurface.</title>
        <authorList>
            <person name="Probst A.J."/>
            <person name="Ladd B."/>
            <person name="Jarett J.K."/>
            <person name="Geller-Mcgrath D.E."/>
            <person name="Sieber C.M.K."/>
            <person name="Emerson J.B."/>
            <person name="Anantharaman K."/>
            <person name="Thomas B.C."/>
            <person name="Malmstrom R."/>
            <person name="Stieglmeier M."/>
            <person name="Klingl A."/>
            <person name="Woyke T."/>
            <person name="Ryan C.M."/>
            <person name="Banfield J.F."/>
        </authorList>
    </citation>
    <scope>NUCLEOTIDE SEQUENCE [LARGE SCALE GENOMIC DNA]</scope>
</reference>
<dbReference type="Proteomes" id="UP000229191">
    <property type="component" value="Unassembled WGS sequence"/>
</dbReference>
<dbReference type="AlphaFoldDB" id="A0A2M7BQM0"/>
<name>A0A2M7BQM0_9BACT</name>
<feature type="domain" description="DUF4143" evidence="2">
    <location>
        <begin position="215"/>
        <end position="357"/>
    </location>
</feature>
<organism evidence="3 4">
    <name type="scientific">Candidatus Shapirobacteria bacterium CG03_land_8_20_14_0_80_35_14</name>
    <dbReference type="NCBI Taxonomy" id="1974878"/>
    <lineage>
        <taxon>Bacteria</taxon>
        <taxon>Candidatus Shapironibacteriota</taxon>
    </lineage>
</organism>
<proteinExistence type="predicted"/>
<evidence type="ECO:0000313" key="4">
    <source>
        <dbReference type="Proteomes" id="UP000229191"/>
    </source>
</evidence>